<dbReference type="InterPro" id="IPR013830">
    <property type="entry name" value="SGNH_hydro"/>
</dbReference>
<evidence type="ECO:0000259" key="1">
    <source>
        <dbReference type="Pfam" id="PF13472"/>
    </source>
</evidence>
<dbReference type="RefSeq" id="WP_378141002.1">
    <property type="nucleotide sequence ID" value="NZ_JBHSEF010000016.1"/>
</dbReference>
<protein>
    <submittedName>
        <fullName evidence="2">GDSL-type esterase/lipase family protein</fullName>
    </submittedName>
</protein>
<comment type="caution">
    <text evidence="2">The sequence shown here is derived from an EMBL/GenBank/DDBJ whole genome shotgun (WGS) entry which is preliminary data.</text>
</comment>
<accession>A0ABV8UVX4</accession>
<dbReference type="InterPro" id="IPR045136">
    <property type="entry name" value="Iah1-like"/>
</dbReference>
<keyword evidence="3" id="KW-1185">Reference proteome</keyword>
<name>A0ABV8UVX4_9BACL</name>
<reference evidence="3" key="1">
    <citation type="journal article" date="2019" name="Int. J. Syst. Evol. Microbiol.">
        <title>The Global Catalogue of Microorganisms (GCM) 10K type strain sequencing project: providing services to taxonomists for standard genome sequencing and annotation.</title>
        <authorList>
            <consortium name="The Broad Institute Genomics Platform"/>
            <consortium name="The Broad Institute Genome Sequencing Center for Infectious Disease"/>
            <person name="Wu L."/>
            <person name="Ma J."/>
        </authorList>
    </citation>
    <scope>NUCLEOTIDE SEQUENCE [LARGE SCALE GENOMIC DNA]</scope>
    <source>
        <strain evidence="3">CCUG 50353</strain>
    </source>
</reference>
<feature type="domain" description="SGNH hydrolase-type esterase" evidence="1">
    <location>
        <begin position="5"/>
        <end position="172"/>
    </location>
</feature>
<proteinExistence type="predicted"/>
<evidence type="ECO:0000313" key="2">
    <source>
        <dbReference type="EMBL" id="MFC4354721.1"/>
    </source>
</evidence>
<dbReference type="PANTHER" id="PTHR14209">
    <property type="entry name" value="ISOAMYL ACETATE-HYDROLYZING ESTERASE 1"/>
    <property type="match status" value="1"/>
</dbReference>
<gene>
    <name evidence="2" type="ORF">ACFO0S_06565</name>
</gene>
<dbReference type="PANTHER" id="PTHR14209:SF19">
    <property type="entry name" value="ISOAMYL ACETATE-HYDROLYZING ESTERASE 1 HOMOLOG"/>
    <property type="match status" value="1"/>
</dbReference>
<dbReference type="EMBL" id="JBHSEF010000016">
    <property type="protein sequence ID" value="MFC4354721.1"/>
    <property type="molecule type" value="Genomic_DNA"/>
</dbReference>
<evidence type="ECO:0000313" key="3">
    <source>
        <dbReference type="Proteomes" id="UP001595733"/>
    </source>
</evidence>
<dbReference type="SUPFAM" id="SSF52266">
    <property type="entry name" value="SGNH hydrolase"/>
    <property type="match status" value="1"/>
</dbReference>
<organism evidence="2 3">
    <name type="scientific">Chryseomicrobium palamuruense</name>
    <dbReference type="NCBI Taxonomy" id="682973"/>
    <lineage>
        <taxon>Bacteria</taxon>
        <taxon>Bacillati</taxon>
        <taxon>Bacillota</taxon>
        <taxon>Bacilli</taxon>
        <taxon>Bacillales</taxon>
        <taxon>Caryophanaceae</taxon>
        <taxon>Chryseomicrobium</taxon>
    </lineage>
</organism>
<dbReference type="Gene3D" id="3.40.50.1110">
    <property type="entry name" value="SGNH hydrolase"/>
    <property type="match status" value="1"/>
</dbReference>
<sequence length="205" mass="22928">MEILLFGDSLIARHEGLEEPMLNAKLNPYFPEDQLINKGIGGNTTTDAMKRLKQDVLSIQPDIAVIQFGSNDSAVHKHVPREMYQVNLEQIVEAIGPKHCILVTPPPVDETLQPNRSNQVLESYGEAVKMVADKYGTGFIDLYSAFMKRPDLNELLRGMEDDGLHYGDAGYTLVAETFAPVIEAYKQHVPARKVSFLGRLKQLFT</sequence>
<dbReference type="Proteomes" id="UP001595733">
    <property type="component" value="Unassembled WGS sequence"/>
</dbReference>
<dbReference type="InterPro" id="IPR036514">
    <property type="entry name" value="SGNH_hydro_sf"/>
</dbReference>
<dbReference type="Pfam" id="PF13472">
    <property type="entry name" value="Lipase_GDSL_2"/>
    <property type="match status" value="1"/>
</dbReference>